<keyword evidence="2" id="KW-0238">DNA-binding</keyword>
<dbReference type="PROSITE" id="PS00041">
    <property type="entry name" value="HTH_ARAC_FAMILY_1"/>
    <property type="match status" value="1"/>
</dbReference>
<dbReference type="PANTHER" id="PTHR46796:SF13">
    <property type="entry name" value="HTH-TYPE TRANSCRIPTIONAL ACTIVATOR RHAS"/>
    <property type="match status" value="1"/>
</dbReference>
<evidence type="ECO:0000256" key="1">
    <source>
        <dbReference type="ARBA" id="ARBA00023015"/>
    </source>
</evidence>
<evidence type="ECO:0000313" key="6">
    <source>
        <dbReference type="EMBL" id="MBU3067485.1"/>
    </source>
</evidence>
<dbReference type="Proteomes" id="UP000733379">
    <property type="component" value="Unassembled WGS sequence"/>
</dbReference>
<dbReference type="InterPro" id="IPR018060">
    <property type="entry name" value="HTH_AraC"/>
</dbReference>
<dbReference type="EMBL" id="JAHKNI010000022">
    <property type="protein sequence ID" value="MBU3067485.1"/>
    <property type="molecule type" value="Genomic_DNA"/>
</dbReference>
<evidence type="ECO:0000256" key="4">
    <source>
        <dbReference type="SAM" id="MobiDB-lite"/>
    </source>
</evidence>
<protein>
    <submittedName>
        <fullName evidence="6">AraC family transcriptional regulator</fullName>
    </submittedName>
</protein>
<dbReference type="PANTHER" id="PTHR46796">
    <property type="entry name" value="HTH-TYPE TRANSCRIPTIONAL ACTIVATOR RHAS-RELATED"/>
    <property type="match status" value="1"/>
</dbReference>
<proteinExistence type="predicted"/>
<evidence type="ECO:0000259" key="5">
    <source>
        <dbReference type="PROSITE" id="PS01124"/>
    </source>
</evidence>
<keyword evidence="3" id="KW-0804">Transcription</keyword>
<dbReference type="RefSeq" id="WP_215923565.1">
    <property type="nucleotide sequence ID" value="NZ_JAHKNI010000022.1"/>
</dbReference>
<dbReference type="SMART" id="SM00342">
    <property type="entry name" value="HTH_ARAC"/>
    <property type="match status" value="1"/>
</dbReference>
<dbReference type="InterPro" id="IPR018062">
    <property type="entry name" value="HTH_AraC-typ_CS"/>
</dbReference>
<keyword evidence="7" id="KW-1185">Reference proteome</keyword>
<dbReference type="Pfam" id="PF12852">
    <property type="entry name" value="Cupin_6"/>
    <property type="match status" value="1"/>
</dbReference>
<evidence type="ECO:0000313" key="7">
    <source>
        <dbReference type="Proteomes" id="UP000733379"/>
    </source>
</evidence>
<comment type="caution">
    <text evidence="6">The sequence shown here is derived from an EMBL/GenBank/DDBJ whole genome shotgun (WGS) entry which is preliminary data.</text>
</comment>
<reference evidence="6 7" key="1">
    <citation type="submission" date="2021-06" db="EMBL/GenBank/DDBJ databases">
        <title>Actinomycetes sequencing.</title>
        <authorList>
            <person name="Shan Q."/>
        </authorList>
    </citation>
    <scope>NUCLEOTIDE SEQUENCE [LARGE SCALE GENOMIC DNA]</scope>
    <source>
        <strain evidence="6 7">NEAU-G5</strain>
    </source>
</reference>
<gene>
    <name evidence="6" type="ORF">KO481_38935</name>
</gene>
<keyword evidence="1" id="KW-0805">Transcription regulation</keyword>
<dbReference type="Gene3D" id="1.10.10.60">
    <property type="entry name" value="Homeodomain-like"/>
    <property type="match status" value="2"/>
</dbReference>
<sequence>MDVLSDAIAAMRLGQPSSNRLRSRGGGWCTRLDPYDGAGFHIMLRGSCWVLPDGGDPVLLGPGDAVLLPHGIGHVIADSPADPATAARAIPFERWREEIVEVDSRTAGFEILCGKYRLDRRGQHPLVEELPALIHLPARIGEHPELRAAIDLLGRELDRRGPGSCIAVPGLLDLLLIYMLRAWMDDHRTGVWPAALNDPVTAAALRALHTDPSAAWTTDRLAAETAVSRATLARRFTALVGQPPMGYLTWWRLTLAAASLRDTSEPLATIAEQVGYATPYAFSHAFKRQFGTTPGRYREKYYAPTESPTFGEPTKNLIPR</sequence>
<evidence type="ECO:0000256" key="2">
    <source>
        <dbReference type="ARBA" id="ARBA00023125"/>
    </source>
</evidence>
<accession>A0ABS6BCH9</accession>
<dbReference type="Pfam" id="PF12833">
    <property type="entry name" value="HTH_18"/>
    <property type="match status" value="1"/>
</dbReference>
<dbReference type="InterPro" id="IPR020449">
    <property type="entry name" value="Tscrpt_reg_AraC-type_HTH"/>
</dbReference>
<dbReference type="PRINTS" id="PR00032">
    <property type="entry name" value="HTHARAC"/>
</dbReference>
<feature type="region of interest" description="Disordered" evidence="4">
    <location>
        <begin position="301"/>
        <end position="320"/>
    </location>
</feature>
<dbReference type="InterPro" id="IPR050204">
    <property type="entry name" value="AraC_XylS_family_regulators"/>
</dbReference>
<organism evidence="6 7">
    <name type="scientific">Nocardia albiluteola</name>
    <dbReference type="NCBI Taxonomy" id="2842303"/>
    <lineage>
        <taxon>Bacteria</taxon>
        <taxon>Bacillati</taxon>
        <taxon>Actinomycetota</taxon>
        <taxon>Actinomycetes</taxon>
        <taxon>Mycobacteriales</taxon>
        <taxon>Nocardiaceae</taxon>
        <taxon>Nocardia</taxon>
    </lineage>
</organism>
<dbReference type="PROSITE" id="PS01124">
    <property type="entry name" value="HTH_ARAC_FAMILY_2"/>
    <property type="match status" value="1"/>
</dbReference>
<feature type="domain" description="HTH araC/xylS-type" evidence="5">
    <location>
        <begin position="202"/>
        <end position="300"/>
    </location>
</feature>
<dbReference type="InterPro" id="IPR032783">
    <property type="entry name" value="AraC_lig"/>
</dbReference>
<evidence type="ECO:0000256" key="3">
    <source>
        <dbReference type="ARBA" id="ARBA00023163"/>
    </source>
</evidence>
<name>A0ABS6BCH9_9NOCA</name>
<dbReference type="InterPro" id="IPR009057">
    <property type="entry name" value="Homeodomain-like_sf"/>
</dbReference>
<dbReference type="SUPFAM" id="SSF46689">
    <property type="entry name" value="Homeodomain-like"/>
    <property type="match status" value="2"/>
</dbReference>